<evidence type="ECO:0000256" key="2">
    <source>
        <dbReference type="ARBA" id="ARBA00022801"/>
    </source>
</evidence>
<keyword evidence="3" id="KW-1133">Transmembrane helix</keyword>
<keyword evidence="3" id="KW-0812">Transmembrane</keyword>
<comment type="similarity">
    <text evidence="1">Belongs to the peptidase S33 family.</text>
</comment>
<dbReference type="InterPro" id="IPR029058">
    <property type="entry name" value="AB_hydrolase_fold"/>
</dbReference>
<sequence length="502" mass="56025">MYRYSYFFLSGIAVLAMLLLASFYFYKDAAATETRSAAQGYQFFKMPCWFDADWTAEIVCGELHAPVVAGFFRLPVVILKEESAERRADPVVYLQGGPGASARLHTEGVKSWLSWQRYADIKRDIILIDTRGTGHSKPALVCAEYNRTNQSLLTKHTSLTEELALGQQLAYECFDDAVKANPALDYRHFSSIESARDVRTLINLLGYEKWNILGVSYGTRLALEIARQEALEPQQAKLQSMVLDSVYPAGFGGVQTWPQVLDDALQKFFTGCAVTPECSAVLGSAESQVQQAFMQTLNSLRAAPIAITIKHWDGEAPINFLLNDHRFLSAAFASTYTPQDWLKIAEAITGVAKRNREAIKPLVEPFVNQSMSADFNSLTFTAVDCADNPVMSEQDFLASVNQYPLLQEYTRDQWRYQLCHRLSAASPLQLSEPLVPSLLLAGSLDPITPVDWARRVHAQWPASQLHISENVAHSVLGSEACLLQSLINFYDHPTEIFQGCQN</sequence>
<evidence type="ECO:0000313" key="6">
    <source>
        <dbReference type="EMBL" id="MFC3115623.1"/>
    </source>
</evidence>
<keyword evidence="7" id="KW-1185">Reference proteome</keyword>
<dbReference type="EMBL" id="JBHRTF010000003">
    <property type="protein sequence ID" value="MFC3115623.1"/>
    <property type="molecule type" value="Genomic_DNA"/>
</dbReference>
<dbReference type="SUPFAM" id="SSF53474">
    <property type="entry name" value="alpha/beta-Hydrolases"/>
    <property type="match status" value="1"/>
</dbReference>
<evidence type="ECO:0000256" key="1">
    <source>
        <dbReference type="ARBA" id="ARBA00010088"/>
    </source>
</evidence>
<dbReference type="PANTHER" id="PTHR43248">
    <property type="entry name" value="2-SUCCINYL-6-HYDROXY-2,4-CYCLOHEXADIENE-1-CARBOXYLATE SYNTHASE"/>
    <property type="match status" value="1"/>
</dbReference>
<evidence type="ECO:0000256" key="3">
    <source>
        <dbReference type="SAM" id="Phobius"/>
    </source>
</evidence>
<keyword evidence="2 6" id="KW-0378">Hydrolase</keyword>
<proteinExistence type="inferred from homology"/>
<gene>
    <name evidence="6" type="ORF">ACFODX_08665</name>
</gene>
<dbReference type="Proteomes" id="UP001595555">
    <property type="component" value="Unassembled WGS sequence"/>
</dbReference>
<dbReference type="InterPro" id="IPR000073">
    <property type="entry name" value="AB_hydrolase_1"/>
</dbReference>
<dbReference type="RefSeq" id="WP_378118091.1">
    <property type="nucleotide sequence ID" value="NZ_JBHRTF010000003.1"/>
</dbReference>
<dbReference type="GO" id="GO:0016787">
    <property type="term" value="F:hydrolase activity"/>
    <property type="evidence" value="ECO:0007669"/>
    <property type="project" value="UniProtKB-KW"/>
</dbReference>
<keyword evidence="3" id="KW-0472">Membrane</keyword>
<evidence type="ECO:0000259" key="5">
    <source>
        <dbReference type="Pfam" id="PF08386"/>
    </source>
</evidence>
<feature type="transmembrane region" description="Helical" evidence="3">
    <location>
        <begin position="6"/>
        <end position="26"/>
    </location>
</feature>
<evidence type="ECO:0000313" key="7">
    <source>
        <dbReference type="Proteomes" id="UP001595555"/>
    </source>
</evidence>
<dbReference type="Gene3D" id="3.40.50.1820">
    <property type="entry name" value="alpha/beta hydrolase"/>
    <property type="match status" value="1"/>
</dbReference>
<feature type="domain" description="Peptidase S33 tripeptidyl aminopeptidase-like C-terminal" evidence="5">
    <location>
        <begin position="414"/>
        <end position="489"/>
    </location>
</feature>
<reference evidence="7" key="1">
    <citation type="journal article" date="2019" name="Int. J. Syst. Evol. Microbiol.">
        <title>The Global Catalogue of Microorganisms (GCM) 10K type strain sequencing project: providing services to taxonomists for standard genome sequencing and annotation.</title>
        <authorList>
            <consortium name="The Broad Institute Genomics Platform"/>
            <consortium name="The Broad Institute Genome Sequencing Center for Infectious Disease"/>
            <person name="Wu L."/>
            <person name="Ma J."/>
        </authorList>
    </citation>
    <scope>NUCLEOTIDE SEQUENCE [LARGE SCALE GENOMIC DNA]</scope>
    <source>
        <strain evidence="7">KCTC 52237</strain>
    </source>
</reference>
<dbReference type="InterPro" id="IPR013595">
    <property type="entry name" value="Pept_S33_TAP-like_C"/>
</dbReference>
<feature type="domain" description="AB hydrolase-1" evidence="4">
    <location>
        <begin position="90"/>
        <end position="266"/>
    </location>
</feature>
<comment type="caution">
    <text evidence="6">The sequence shown here is derived from an EMBL/GenBank/DDBJ whole genome shotgun (WGS) entry which is preliminary data.</text>
</comment>
<name>A0ABV7FG69_9GAMM</name>
<accession>A0ABV7FG69</accession>
<dbReference type="Pfam" id="PF08386">
    <property type="entry name" value="Abhydrolase_4"/>
    <property type="match status" value="1"/>
</dbReference>
<organism evidence="6 7">
    <name type="scientific">Cellvibrio fontiphilus</name>
    <dbReference type="NCBI Taxonomy" id="1815559"/>
    <lineage>
        <taxon>Bacteria</taxon>
        <taxon>Pseudomonadati</taxon>
        <taxon>Pseudomonadota</taxon>
        <taxon>Gammaproteobacteria</taxon>
        <taxon>Cellvibrionales</taxon>
        <taxon>Cellvibrionaceae</taxon>
        <taxon>Cellvibrio</taxon>
    </lineage>
</organism>
<dbReference type="Pfam" id="PF00561">
    <property type="entry name" value="Abhydrolase_1"/>
    <property type="match status" value="1"/>
</dbReference>
<protein>
    <submittedName>
        <fullName evidence="6">Alpha/beta hydrolase</fullName>
    </submittedName>
</protein>
<dbReference type="InterPro" id="IPR051601">
    <property type="entry name" value="Serine_prot/Carboxylest_S33"/>
</dbReference>
<dbReference type="PANTHER" id="PTHR43248:SF25">
    <property type="entry name" value="AB HYDROLASE-1 DOMAIN-CONTAINING PROTEIN-RELATED"/>
    <property type="match status" value="1"/>
</dbReference>
<evidence type="ECO:0000259" key="4">
    <source>
        <dbReference type="Pfam" id="PF00561"/>
    </source>
</evidence>